<keyword evidence="2" id="KW-1185">Reference proteome</keyword>
<dbReference type="EMBL" id="RWGY01000031">
    <property type="protein sequence ID" value="TVU16554.1"/>
    <property type="molecule type" value="Genomic_DNA"/>
</dbReference>
<proteinExistence type="predicted"/>
<dbReference type="AlphaFoldDB" id="A0A5J9TYU0"/>
<reference evidence="1 2" key="1">
    <citation type="journal article" date="2019" name="Sci. Rep.">
        <title>A high-quality genome of Eragrostis curvula grass provides insights into Poaceae evolution and supports new strategies to enhance forage quality.</title>
        <authorList>
            <person name="Carballo J."/>
            <person name="Santos B.A.C.M."/>
            <person name="Zappacosta D."/>
            <person name="Garbus I."/>
            <person name="Selva J.P."/>
            <person name="Gallo C.A."/>
            <person name="Diaz A."/>
            <person name="Albertini E."/>
            <person name="Caccamo M."/>
            <person name="Echenique V."/>
        </authorList>
    </citation>
    <scope>NUCLEOTIDE SEQUENCE [LARGE SCALE GENOMIC DNA]</scope>
    <source>
        <strain evidence="2">cv. Victoria</strain>
        <tissue evidence="1">Leaf</tissue>
    </source>
</reference>
<dbReference type="InterPro" id="IPR052972">
    <property type="entry name" value="Sacsin_chaperone_reg"/>
</dbReference>
<evidence type="ECO:0000313" key="1">
    <source>
        <dbReference type="EMBL" id="TVU16554.1"/>
    </source>
</evidence>
<dbReference type="Proteomes" id="UP000324897">
    <property type="component" value="Unassembled WGS sequence"/>
</dbReference>
<organism evidence="1 2">
    <name type="scientific">Eragrostis curvula</name>
    <name type="common">weeping love grass</name>
    <dbReference type="NCBI Taxonomy" id="38414"/>
    <lineage>
        <taxon>Eukaryota</taxon>
        <taxon>Viridiplantae</taxon>
        <taxon>Streptophyta</taxon>
        <taxon>Embryophyta</taxon>
        <taxon>Tracheophyta</taxon>
        <taxon>Spermatophyta</taxon>
        <taxon>Magnoliopsida</taxon>
        <taxon>Liliopsida</taxon>
        <taxon>Poales</taxon>
        <taxon>Poaceae</taxon>
        <taxon>PACMAD clade</taxon>
        <taxon>Chloridoideae</taxon>
        <taxon>Eragrostideae</taxon>
        <taxon>Eragrostidinae</taxon>
        <taxon>Eragrostis</taxon>
    </lineage>
</organism>
<sequence length="351" mass="39361">MRVTQDASLSTANSTVITMPLSSKCLKELEARCNRVKQIFDRCTQNPSSTLLFLRSIIQVSLSTWEVGAPQPTLNYSVLVDPSFVSLRNPFSEKKWRKFQISRTFASTSAAMKMQAIDVHVIESGCSYIDKWFVSLCLGSGQTRNMALDRRYLAYNLTPVAGVAAHIARNGVSSNIHPSSCLLSPLPLSGSISMPVTTLGHFLVRHSGGRYIFGNTHDSELKKDRDSLVEAWNKELMLCVRDSYVEMVLEFQKLKKDPLSSAIETRSAESVSAILQTYGDRVYSFWPRSKQHPTSFTGHDSTVTNLNSPRATKADWQSLVEQVIRPFYLRLADLPVWQLYRGNLVKVDEVG</sequence>
<dbReference type="GO" id="GO:0030544">
    <property type="term" value="F:Hsp70 protein binding"/>
    <property type="evidence" value="ECO:0007669"/>
    <property type="project" value="TreeGrafter"/>
</dbReference>
<dbReference type="OrthoDB" id="1262810at2759"/>
<comment type="caution">
    <text evidence="1">The sequence shown here is derived from an EMBL/GenBank/DDBJ whole genome shotgun (WGS) entry which is preliminary data.</text>
</comment>
<gene>
    <name evidence="1" type="ORF">EJB05_40125</name>
</gene>
<protein>
    <submittedName>
        <fullName evidence="1">Uncharacterized protein</fullName>
    </submittedName>
</protein>
<evidence type="ECO:0000313" key="2">
    <source>
        <dbReference type="Proteomes" id="UP000324897"/>
    </source>
</evidence>
<accession>A0A5J9TYU0</accession>
<name>A0A5J9TYU0_9POAL</name>
<dbReference type="PANTHER" id="PTHR15600:SF42">
    <property type="entry name" value="SACSIN"/>
    <property type="match status" value="1"/>
</dbReference>
<dbReference type="PANTHER" id="PTHR15600">
    <property type="entry name" value="SACSIN"/>
    <property type="match status" value="1"/>
</dbReference>
<dbReference type="Gramene" id="TVU16554">
    <property type="protein sequence ID" value="TVU16554"/>
    <property type="gene ID" value="EJB05_40125"/>
</dbReference>